<dbReference type="Gene3D" id="3.40.50.10420">
    <property type="entry name" value="NagB/RpiA/CoA transferase-like"/>
    <property type="match status" value="1"/>
</dbReference>
<dbReference type="GO" id="GO:0030272">
    <property type="term" value="F:5-formyltetrahydrofolate cyclo-ligase activity"/>
    <property type="evidence" value="ECO:0007669"/>
    <property type="project" value="UniProtKB-EC"/>
</dbReference>
<evidence type="ECO:0000256" key="4">
    <source>
        <dbReference type="PIRSR" id="PIRSR006806-1"/>
    </source>
</evidence>
<reference evidence="6 7" key="1">
    <citation type="submission" date="2017-10" db="EMBL/GenBank/DDBJ databases">
        <title>Sequencing the genomes of 1000 actinobacteria strains.</title>
        <authorList>
            <person name="Klenk H.-P."/>
        </authorList>
    </citation>
    <scope>NUCLEOTIDE SEQUENCE [LARGE SCALE GENOMIC DNA]</scope>
    <source>
        <strain evidence="6 7">DSM 21801</strain>
    </source>
</reference>
<sequence length="221" mass="24070">MSGNEAFDGQSLAPQETVRELLIEQTEDRKDDLRSRYRSARKARSDKDADLAARALAERAMEVAREDALEPGDCVACYVSRTHEPGTGLMLDSLREAGFEVLVPVLGPGLDRGWARYSGPDCLQQRAPGRPLEPSGDALPAQELARARLLIVPALAVDPEGYRLGQGGGWYDRALLHADPGADVMAVVFDEEVSTEPVPRLDHDVRVGGVITPSGWWRITA</sequence>
<feature type="binding site" evidence="4">
    <location>
        <position position="84"/>
    </location>
    <ligand>
        <name>substrate</name>
    </ligand>
</feature>
<evidence type="ECO:0000256" key="5">
    <source>
        <dbReference type="RuleBase" id="RU361279"/>
    </source>
</evidence>
<dbReference type="InterPro" id="IPR037171">
    <property type="entry name" value="NagB/RpiA_transferase-like"/>
</dbReference>
<keyword evidence="5" id="KW-0479">Metal-binding</keyword>
<comment type="similarity">
    <text evidence="1 5">Belongs to the 5-formyltetrahydrofolate cyclo-ligase family.</text>
</comment>
<feature type="binding site" evidence="4">
    <location>
        <position position="79"/>
    </location>
    <ligand>
        <name>substrate</name>
    </ligand>
</feature>
<evidence type="ECO:0000256" key="2">
    <source>
        <dbReference type="ARBA" id="ARBA00022741"/>
    </source>
</evidence>
<dbReference type="EMBL" id="PDJD01000001">
    <property type="protein sequence ID" value="PFG20497.1"/>
    <property type="molecule type" value="Genomic_DNA"/>
</dbReference>
<evidence type="ECO:0000313" key="6">
    <source>
        <dbReference type="EMBL" id="PFG20497.1"/>
    </source>
</evidence>
<dbReference type="PANTHER" id="PTHR23407">
    <property type="entry name" value="ATPASE INHIBITOR/5-FORMYLTETRAHYDROFOLATE CYCLO-LIGASE"/>
    <property type="match status" value="1"/>
</dbReference>
<dbReference type="PIRSF" id="PIRSF006806">
    <property type="entry name" value="FTHF_cligase"/>
    <property type="match status" value="1"/>
</dbReference>
<keyword evidence="7" id="KW-1185">Reference proteome</keyword>
<evidence type="ECO:0000256" key="3">
    <source>
        <dbReference type="ARBA" id="ARBA00022840"/>
    </source>
</evidence>
<dbReference type="PANTHER" id="PTHR23407:SF1">
    <property type="entry name" value="5-FORMYLTETRAHYDROFOLATE CYCLO-LIGASE"/>
    <property type="match status" value="1"/>
</dbReference>
<comment type="cofactor">
    <cofactor evidence="5">
        <name>Mg(2+)</name>
        <dbReference type="ChEBI" id="CHEBI:18420"/>
    </cofactor>
</comment>
<protein>
    <recommendedName>
        <fullName evidence="5">5-formyltetrahydrofolate cyclo-ligase</fullName>
        <ecNumber evidence="5">6.3.3.2</ecNumber>
    </recommendedName>
</protein>
<dbReference type="GO" id="GO:0009396">
    <property type="term" value="P:folic acid-containing compound biosynthetic process"/>
    <property type="evidence" value="ECO:0007669"/>
    <property type="project" value="TreeGrafter"/>
</dbReference>
<dbReference type="AlphaFoldDB" id="A0A2A9D1D6"/>
<feature type="binding site" evidence="4">
    <location>
        <begin position="30"/>
        <end position="34"/>
    </location>
    <ligand>
        <name>ATP</name>
        <dbReference type="ChEBI" id="CHEBI:30616"/>
    </ligand>
</feature>
<comment type="caution">
    <text evidence="6">The sequence shown here is derived from an EMBL/GenBank/DDBJ whole genome shotgun (WGS) entry which is preliminary data.</text>
</comment>
<comment type="catalytic activity">
    <reaction evidence="5">
        <text>(6S)-5-formyl-5,6,7,8-tetrahydrofolate + ATP = (6R)-5,10-methenyltetrahydrofolate + ADP + phosphate</text>
        <dbReference type="Rhea" id="RHEA:10488"/>
        <dbReference type="ChEBI" id="CHEBI:30616"/>
        <dbReference type="ChEBI" id="CHEBI:43474"/>
        <dbReference type="ChEBI" id="CHEBI:57455"/>
        <dbReference type="ChEBI" id="CHEBI:57457"/>
        <dbReference type="ChEBI" id="CHEBI:456216"/>
        <dbReference type="EC" id="6.3.3.2"/>
    </reaction>
</comment>
<dbReference type="EC" id="6.3.3.2" evidence="5"/>
<dbReference type="GO" id="GO:0035999">
    <property type="term" value="P:tetrahydrofolate interconversion"/>
    <property type="evidence" value="ECO:0007669"/>
    <property type="project" value="TreeGrafter"/>
</dbReference>
<dbReference type="GO" id="GO:0005524">
    <property type="term" value="F:ATP binding"/>
    <property type="evidence" value="ECO:0007669"/>
    <property type="project" value="UniProtKB-KW"/>
</dbReference>
<dbReference type="GO" id="GO:0046872">
    <property type="term" value="F:metal ion binding"/>
    <property type="evidence" value="ECO:0007669"/>
    <property type="project" value="UniProtKB-KW"/>
</dbReference>
<dbReference type="RefSeq" id="WP_245866995.1">
    <property type="nucleotide sequence ID" value="NZ_PDJD01000001.1"/>
</dbReference>
<keyword evidence="2 4" id="KW-0547">Nucleotide-binding</keyword>
<dbReference type="InterPro" id="IPR024185">
    <property type="entry name" value="FTHF_cligase-like_sf"/>
</dbReference>
<organism evidence="6 7">
    <name type="scientific">Serinibacter salmoneus</name>
    <dbReference type="NCBI Taxonomy" id="556530"/>
    <lineage>
        <taxon>Bacteria</taxon>
        <taxon>Bacillati</taxon>
        <taxon>Actinomycetota</taxon>
        <taxon>Actinomycetes</taxon>
        <taxon>Micrococcales</taxon>
        <taxon>Beutenbergiaceae</taxon>
        <taxon>Serinibacter</taxon>
    </lineage>
</organism>
<keyword evidence="3 4" id="KW-0067">ATP-binding</keyword>
<evidence type="ECO:0000313" key="7">
    <source>
        <dbReference type="Proteomes" id="UP000224915"/>
    </source>
</evidence>
<accession>A0A2A9D1D6</accession>
<gene>
    <name evidence="6" type="ORF">ATL40_2099</name>
</gene>
<keyword evidence="5" id="KW-0460">Magnesium</keyword>
<name>A0A2A9D1D6_9MICO</name>
<dbReference type="Proteomes" id="UP000224915">
    <property type="component" value="Unassembled WGS sequence"/>
</dbReference>
<dbReference type="InterPro" id="IPR002698">
    <property type="entry name" value="FTHF_cligase"/>
</dbReference>
<proteinExistence type="inferred from homology"/>
<feature type="binding site" evidence="4">
    <location>
        <begin position="163"/>
        <end position="171"/>
    </location>
    <ligand>
        <name>ATP</name>
        <dbReference type="ChEBI" id="CHEBI:30616"/>
    </ligand>
</feature>
<keyword evidence="6" id="KW-0436">Ligase</keyword>
<dbReference type="SUPFAM" id="SSF100950">
    <property type="entry name" value="NagB/RpiA/CoA transferase-like"/>
    <property type="match status" value="1"/>
</dbReference>
<dbReference type="NCBIfam" id="TIGR02727">
    <property type="entry name" value="MTHFS_bact"/>
    <property type="match status" value="1"/>
</dbReference>
<dbReference type="Pfam" id="PF01812">
    <property type="entry name" value="5-FTHF_cyc-lig"/>
    <property type="match status" value="1"/>
</dbReference>
<evidence type="ECO:0000256" key="1">
    <source>
        <dbReference type="ARBA" id="ARBA00010638"/>
    </source>
</evidence>